<keyword evidence="8 17" id="KW-0521">NADP</keyword>
<dbReference type="EC" id="5.1.99.6" evidence="19"/>
<feature type="binding site" evidence="18">
    <location>
        <begin position="68"/>
        <end position="72"/>
    </location>
    <ligand>
        <name>(6S)-NADPHX</name>
        <dbReference type="ChEBI" id="CHEBI:64076"/>
    </ligand>
</feature>
<comment type="caution">
    <text evidence="18">Lacks conserved residue(s) required for the propagation of feature annotation.</text>
</comment>
<feature type="binding site" evidence="18">
    <location>
        <position position="177"/>
    </location>
    <ligand>
        <name>(6S)-NADPHX</name>
        <dbReference type="ChEBI" id="CHEBI:64076"/>
    </ligand>
</feature>
<feature type="binding site" evidence="18">
    <location>
        <position position="69"/>
    </location>
    <ligand>
        <name>K(+)</name>
        <dbReference type="ChEBI" id="CHEBI:29103"/>
    </ligand>
</feature>
<dbReference type="GO" id="GO:0005840">
    <property type="term" value="C:ribosome"/>
    <property type="evidence" value="ECO:0007669"/>
    <property type="project" value="UniProtKB-KW"/>
</dbReference>
<reference evidence="23" key="1">
    <citation type="journal article" date="2013" name="BMC Microbiol.">
        <title>Taxonomy and evolution of bacteriochlorophyll a-containing members of the OM60/NOR5 clade of marine gammaproteobacteria: description of Luminiphilus syltensis gen. nov., sp. nov., reclassification of Haliea rubra as Pseudohaliea rubra gen. nov., comb. nov., and emendation of Chromatocurvus halotolerans.</title>
        <authorList>
            <person name="Spring S."/>
            <person name="Riedel T."/>
            <person name="Sproer C."/>
            <person name="Yan S."/>
            <person name="Harder J."/>
            <person name="Fuchs B.M."/>
        </authorList>
    </citation>
    <scope>NUCLEOTIDE SEQUENCE [LARGE SCALE GENOMIC DNA]</scope>
    <source>
        <strain evidence="23">NOR51-B</strain>
    </source>
</reference>
<evidence type="ECO:0000256" key="5">
    <source>
        <dbReference type="ARBA" id="ARBA00022723"/>
    </source>
</evidence>
<accession>B8KRM3</accession>
<keyword evidence="10 17" id="KW-0520">NAD</keyword>
<organism evidence="22 23">
    <name type="scientific">Luminiphilus syltensis NOR5-1B</name>
    <dbReference type="NCBI Taxonomy" id="565045"/>
    <lineage>
        <taxon>Bacteria</taxon>
        <taxon>Pseudomonadati</taxon>
        <taxon>Pseudomonadota</taxon>
        <taxon>Gammaproteobacteria</taxon>
        <taxon>Cellvibrionales</taxon>
        <taxon>Halieaceae</taxon>
        <taxon>Luminiphilus</taxon>
    </lineage>
</organism>
<comment type="similarity">
    <text evidence="18">Belongs to the NnrE/AIBP family.</text>
</comment>
<dbReference type="NCBIfam" id="TIGR00197">
    <property type="entry name" value="yjeF_nterm"/>
    <property type="match status" value="1"/>
</dbReference>
<dbReference type="PROSITE" id="PS01050">
    <property type="entry name" value="YJEF_C_2"/>
    <property type="match status" value="1"/>
</dbReference>
<keyword evidence="23" id="KW-1185">Reference proteome</keyword>
<dbReference type="NCBIfam" id="TIGR00196">
    <property type="entry name" value="yjeF_cterm"/>
    <property type="match status" value="1"/>
</dbReference>
<evidence type="ECO:0000256" key="11">
    <source>
        <dbReference type="ARBA" id="ARBA00023235"/>
    </source>
</evidence>
<comment type="catalytic activity">
    <reaction evidence="15 17 19">
        <text>(6S)-NADHX + ADP = AMP + phosphate + NADH + H(+)</text>
        <dbReference type="Rhea" id="RHEA:32223"/>
        <dbReference type="ChEBI" id="CHEBI:15378"/>
        <dbReference type="ChEBI" id="CHEBI:43474"/>
        <dbReference type="ChEBI" id="CHEBI:57945"/>
        <dbReference type="ChEBI" id="CHEBI:64074"/>
        <dbReference type="ChEBI" id="CHEBI:456215"/>
        <dbReference type="ChEBI" id="CHEBI:456216"/>
        <dbReference type="EC" id="4.2.1.136"/>
    </reaction>
</comment>
<dbReference type="HAMAP" id="MF_01966">
    <property type="entry name" value="NADHX_epimerase"/>
    <property type="match status" value="1"/>
</dbReference>
<keyword evidence="11 18" id="KW-0413">Isomerase</keyword>
<dbReference type="STRING" id="565045.NOR51B_2706"/>
<dbReference type="SUPFAM" id="SSF53613">
    <property type="entry name" value="Ribokinase-like"/>
    <property type="match status" value="1"/>
</dbReference>
<evidence type="ECO:0000256" key="17">
    <source>
        <dbReference type="HAMAP-Rule" id="MF_01965"/>
    </source>
</evidence>
<dbReference type="AlphaFoldDB" id="B8KRM3"/>
<evidence type="ECO:0000259" key="20">
    <source>
        <dbReference type="PROSITE" id="PS51383"/>
    </source>
</evidence>
<protein>
    <recommendedName>
        <fullName evidence="19">Bifunctional NAD(P)H-hydrate repair enzyme</fullName>
    </recommendedName>
    <alternativeName>
        <fullName evidence="19">Nicotinamide nucleotide repair protein</fullName>
    </alternativeName>
    <domain>
        <recommendedName>
            <fullName evidence="19">ADP-dependent (S)-NAD(P)H-hydrate dehydratase</fullName>
            <ecNumber evidence="19">4.2.1.136</ecNumber>
        </recommendedName>
        <alternativeName>
            <fullName evidence="19">ADP-dependent NAD(P)HX dehydratase</fullName>
        </alternativeName>
    </domain>
    <domain>
        <recommendedName>
            <fullName evidence="19">NAD(P)H-hydrate epimerase</fullName>
            <ecNumber evidence="19">5.1.99.6</ecNumber>
        </recommendedName>
    </domain>
</protein>
<comment type="cofactor">
    <cofactor evidence="17">
        <name>Mg(2+)</name>
        <dbReference type="ChEBI" id="CHEBI:18420"/>
    </cofactor>
</comment>
<evidence type="ECO:0000256" key="19">
    <source>
        <dbReference type="PIRNR" id="PIRNR017184"/>
    </source>
</evidence>
<evidence type="ECO:0000256" key="14">
    <source>
        <dbReference type="ARBA" id="ARBA00025153"/>
    </source>
</evidence>
<dbReference type="PIRSF" id="PIRSF017184">
    <property type="entry name" value="Nnr"/>
    <property type="match status" value="1"/>
</dbReference>
<keyword evidence="9 18" id="KW-0630">Potassium</keyword>
<dbReference type="EMBL" id="DS999411">
    <property type="protein sequence ID" value="EED36754.1"/>
    <property type="molecule type" value="Genomic_DNA"/>
</dbReference>
<dbReference type="Pfam" id="PF01256">
    <property type="entry name" value="Carb_kinase"/>
    <property type="match status" value="1"/>
</dbReference>
<dbReference type="SUPFAM" id="SSF64153">
    <property type="entry name" value="YjeF N-terminal domain-like"/>
    <property type="match status" value="1"/>
</dbReference>
<comment type="similarity">
    <text evidence="17">Belongs to the NnrD/CARKD family.</text>
</comment>
<dbReference type="InterPro" id="IPR017953">
    <property type="entry name" value="Carbohydrate_kinase_pred_CS"/>
</dbReference>
<dbReference type="HOGENOM" id="CLU_024853_4_3_6"/>
<dbReference type="InterPro" id="IPR029056">
    <property type="entry name" value="Ribokinase-like"/>
</dbReference>
<evidence type="ECO:0000256" key="6">
    <source>
        <dbReference type="ARBA" id="ARBA00022741"/>
    </source>
</evidence>
<dbReference type="EC" id="4.2.1.136" evidence="19"/>
<feature type="binding site" evidence="17">
    <location>
        <position position="340"/>
    </location>
    <ligand>
        <name>(6S)-NADPHX</name>
        <dbReference type="ChEBI" id="CHEBI:64076"/>
    </ligand>
</feature>
<dbReference type="Gene3D" id="3.40.50.10260">
    <property type="entry name" value="YjeF N-terminal domain"/>
    <property type="match status" value="1"/>
</dbReference>
<dbReference type="PANTHER" id="PTHR12592">
    <property type="entry name" value="ATP-DEPENDENT (S)-NAD(P)H-HYDRATE DEHYDRATASE FAMILY MEMBER"/>
    <property type="match status" value="1"/>
</dbReference>
<dbReference type="InterPro" id="IPR030677">
    <property type="entry name" value="Nnr"/>
</dbReference>
<dbReference type="CDD" id="cd01171">
    <property type="entry name" value="YXKO-related"/>
    <property type="match status" value="1"/>
</dbReference>
<evidence type="ECO:0000256" key="9">
    <source>
        <dbReference type="ARBA" id="ARBA00022958"/>
    </source>
</evidence>
<feature type="binding site" evidence="18">
    <location>
        <position position="180"/>
    </location>
    <ligand>
        <name>K(+)</name>
        <dbReference type="ChEBI" id="CHEBI:29103"/>
    </ligand>
</feature>
<feature type="binding site" evidence="17">
    <location>
        <position position="387"/>
    </location>
    <ligand>
        <name>(6S)-NADPHX</name>
        <dbReference type="ChEBI" id="CHEBI:64076"/>
    </ligand>
</feature>
<comment type="catalytic activity">
    <reaction evidence="2 18 19">
        <text>(6R)-NADPHX = (6S)-NADPHX</text>
        <dbReference type="Rhea" id="RHEA:32227"/>
        <dbReference type="ChEBI" id="CHEBI:64076"/>
        <dbReference type="ChEBI" id="CHEBI:64077"/>
        <dbReference type="EC" id="5.1.99.6"/>
    </reaction>
</comment>
<keyword evidence="22" id="KW-0687">Ribonucleoprotein</keyword>
<feature type="binding site" evidence="17">
    <location>
        <begin position="424"/>
        <end position="428"/>
    </location>
    <ligand>
        <name>AMP</name>
        <dbReference type="ChEBI" id="CHEBI:456215"/>
    </ligand>
</feature>
<dbReference type="GO" id="GO:0046872">
    <property type="term" value="F:metal ion binding"/>
    <property type="evidence" value="ECO:0007669"/>
    <property type="project" value="UniProtKB-UniRule"/>
</dbReference>
<evidence type="ECO:0000259" key="21">
    <source>
        <dbReference type="PROSITE" id="PS51385"/>
    </source>
</evidence>
<keyword evidence="5 18" id="KW-0479">Metal-binding</keyword>
<dbReference type="PROSITE" id="PS51385">
    <property type="entry name" value="YJEF_N"/>
    <property type="match status" value="1"/>
</dbReference>
<keyword evidence="22" id="KW-0689">Ribosomal protein</keyword>
<evidence type="ECO:0000313" key="23">
    <source>
        <dbReference type="Proteomes" id="UP000004699"/>
    </source>
</evidence>
<evidence type="ECO:0000256" key="18">
    <source>
        <dbReference type="HAMAP-Rule" id="MF_01966"/>
    </source>
</evidence>
<dbReference type="PROSITE" id="PS51383">
    <property type="entry name" value="YJEF_C_3"/>
    <property type="match status" value="1"/>
</dbReference>
<comment type="catalytic activity">
    <reaction evidence="1 18 19">
        <text>(6R)-NADHX = (6S)-NADHX</text>
        <dbReference type="Rhea" id="RHEA:32215"/>
        <dbReference type="ChEBI" id="CHEBI:64074"/>
        <dbReference type="ChEBI" id="CHEBI:64075"/>
        <dbReference type="EC" id="5.1.99.6"/>
    </reaction>
</comment>
<dbReference type="GO" id="GO:0046496">
    <property type="term" value="P:nicotinamide nucleotide metabolic process"/>
    <property type="evidence" value="ECO:0007669"/>
    <property type="project" value="UniProtKB-UniRule"/>
</dbReference>
<evidence type="ECO:0000256" key="3">
    <source>
        <dbReference type="ARBA" id="ARBA00006001"/>
    </source>
</evidence>
<keyword evidence="7 17" id="KW-0067">ATP-binding</keyword>
<evidence type="ECO:0000256" key="13">
    <source>
        <dbReference type="ARBA" id="ARBA00023268"/>
    </source>
</evidence>
<evidence type="ECO:0000256" key="15">
    <source>
        <dbReference type="ARBA" id="ARBA00048238"/>
    </source>
</evidence>
<evidence type="ECO:0000256" key="1">
    <source>
        <dbReference type="ARBA" id="ARBA00000013"/>
    </source>
</evidence>
<feature type="domain" description="YjeF N-terminal" evidence="21">
    <location>
        <begin position="20"/>
        <end position="234"/>
    </location>
</feature>
<feature type="binding site" evidence="18">
    <location>
        <begin position="148"/>
        <end position="154"/>
    </location>
    <ligand>
        <name>(6S)-NADPHX</name>
        <dbReference type="ChEBI" id="CHEBI:64076"/>
    </ligand>
</feature>
<dbReference type="InterPro" id="IPR004443">
    <property type="entry name" value="YjeF_N_dom"/>
</dbReference>
<evidence type="ECO:0000256" key="8">
    <source>
        <dbReference type="ARBA" id="ARBA00022857"/>
    </source>
</evidence>
<feature type="binding site" evidence="18">
    <location>
        <position position="144"/>
    </location>
    <ligand>
        <name>K(+)</name>
        <dbReference type="ChEBI" id="CHEBI:29103"/>
    </ligand>
</feature>
<dbReference type="Gene3D" id="3.40.1190.20">
    <property type="match status" value="1"/>
</dbReference>
<feature type="domain" description="YjeF C-terminal" evidence="20">
    <location>
        <begin position="244"/>
        <end position="515"/>
    </location>
</feature>
<evidence type="ECO:0000256" key="4">
    <source>
        <dbReference type="ARBA" id="ARBA00009524"/>
    </source>
</evidence>
<gene>
    <name evidence="18" type="primary">nnrE</name>
    <name evidence="17" type="synonym">nnrD</name>
    <name evidence="22" type="ORF">NOR51B_2706</name>
</gene>
<evidence type="ECO:0000256" key="16">
    <source>
        <dbReference type="ARBA" id="ARBA00049209"/>
    </source>
</evidence>
<dbReference type="InterPro" id="IPR000631">
    <property type="entry name" value="CARKD"/>
</dbReference>
<sequence>MLDVMISSQIERQLYTADQVRALDARAINQADVPGSVLMERAGAAAFRHLGDEWPNARVIHVICGTGNNGGDGWVIARLAADSGLQVSLTLIGDEGRIGGDAKTAYLRFIEAYPQIAIRTELRLPPDPEAGPAAAPTSDQVVVDALLGTGYRGALREAHRSVIARINDAGLPVLAIDCPSGLDASTGSIPEVAVKACLTVTFIGAKFGLYTGDGVDVVGEIREESLQVPAWVFDDPSPVAALMSLEHQRASLPKLPRSAHKGRRGHVLVVGGDYGFGGAAIMAAEAALRSGAGLVSLATRTEHLSAMMARQPEVMVTGVGGAADLRPLLARASVVAIGPGLGQSEWGQSLLGAVLDARCPLVVDADGLNLLANSGSELPAGSVMTPHPGEAARLLGVGNARIAEDRLATTRALQTQYQATIVLKGAGSIVIDQDERFAPGVCPYGNPGMGSGGMGDVLTGVIAALMARGLSAGNAARLGVCAHARAADWIAREVAHVGYVATDLMAPIQRLLAGRLD</sequence>
<comment type="similarity">
    <text evidence="4 19">In the C-terminal section; belongs to the NnrD/CARKD family.</text>
</comment>
<keyword evidence="13" id="KW-0511">Multifunctional enzyme</keyword>
<feature type="binding site" evidence="17">
    <location>
        <position position="456"/>
    </location>
    <ligand>
        <name>(6S)-NADPHX</name>
        <dbReference type="ChEBI" id="CHEBI:64076"/>
    </ligand>
</feature>
<dbReference type="GO" id="GO:0110051">
    <property type="term" value="P:metabolite repair"/>
    <property type="evidence" value="ECO:0007669"/>
    <property type="project" value="TreeGrafter"/>
</dbReference>
<dbReference type="GO" id="GO:0052856">
    <property type="term" value="F:NAD(P)HX epimerase activity"/>
    <property type="evidence" value="ECO:0007669"/>
    <property type="project" value="UniProtKB-UniRule"/>
</dbReference>
<dbReference type="GO" id="GO:0005524">
    <property type="term" value="F:ATP binding"/>
    <property type="evidence" value="ECO:0007669"/>
    <property type="project" value="UniProtKB-UniRule"/>
</dbReference>
<dbReference type="HAMAP" id="MF_01965">
    <property type="entry name" value="NADHX_dehydratase"/>
    <property type="match status" value="1"/>
</dbReference>
<evidence type="ECO:0000256" key="7">
    <source>
        <dbReference type="ARBA" id="ARBA00022840"/>
    </source>
</evidence>
<comment type="function">
    <text evidence="18">Catalyzes the epimerization of the S- and R-forms of NAD(P)HX, a damaged form of NAD(P)H that is a result of enzymatic or heat-dependent hydration. This is a prerequisite for the S-specific NAD(P)H-hydrate dehydratase to allow the repair of both epimers of NAD(P)HX.</text>
</comment>
<keyword evidence="6 17" id="KW-0547">Nucleotide-binding</keyword>
<evidence type="ECO:0000256" key="12">
    <source>
        <dbReference type="ARBA" id="ARBA00023239"/>
    </source>
</evidence>
<comment type="function">
    <text evidence="17">Catalyzes the dehydration of the S-form of NAD(P)HX at the expense of ADP, which is converted to AMP. Together with NAD(P)HX epimerase, which catalyzes the epimerization of the S- and R-forms, the enzyme allows the repair of both epimers of NAD(P)HX, a damaged form of NAD(P)H that is a result of enzymatic or heat-dependent hydration.</text>
</comment>
<comment type="subunit">
    <text evidence="17">Homotetramer.</text>
</comment>
<comment type="similarity">
    <text evidence="3 19">In the N-terminal section; belongs to the NnrE/AIBP family.</text>
</comment>
<evidence type="ECO:0000313" key="22">
    <source>
        <dbReference type="EMBL" id="EED36754.1"/>
    </source>
</evidence>
<evidence type="ECO:0000256" key="10">
    <source>
        <dbReference type="ARBA" id="ARBA00023027"/>
    </source>
</evidence>
<dbReference type="eggNOG" id="COG0062">
    <property type="taxonomic scope" value="Bacteria"/>
</dbReference>
<dbReference type="eggNOG" id="COG0063">
    <property type="taxonomic scope" value="Bacteria"/>
</dbReference>
<evidence type="ECO:0000256" key="2">
    <source>
        <dbReference type="ARBA" id="ARBA00000909"/>
    </source>
</evidence>
<dbReference type="GO" id="GO:0052855">
    <property type="term" value="F:ADP-dependent NAD(P)H-hydrate dehydratase activity"/>
    <property type="evidence" value="ECO:0007669"/>
    <property type="project" value="UniProtKB-UniRule"/>
</dbReference>
<comment type="catalytic activity">
    <reaction evidence="16 17 19">
        <text>(6S)-NADPHX + ADP = AMP + phosphate + NADPH + H(+)</text>
        <dbReference type="Rhea" id="RHEA:32235"/>
        <dbReference type="ChEBI" id="CHEBI:15378"/>
        <dbReference type="ChEBI" id="CHEBI:43474"/>
        <dbReference type="ChEBI" id="CHEBI:57783"/>
        <dbReference type="ChEBI" id="CHEBI:64076"/>
        <dbReference type="ChEBI" id="CHEBI:456215"/>
        <dbReference type="ChEBI" id="CHEBI:456216"/>
        <dbReference type="EC" id="4.2.1.136"/>
    </reaction>
</comment>
<comment type="function">
    <text evidence="14 19">Bifunctional enzyme that catalyzes the epimerization of the S- and R-forms of NAD(P)HX and the dehydration of the S-form of NAD(P)HX at the expense of ADP, which is converted to AMP. This allows the repair of both epimers of NAD(P)HX, a damaged form of NAD(P)H that is a result of enzymatic or heat-dependent hydration.</text>
</comment>
<keyword evidence="12 17" id="KW-0456">Lyase</keyword>
<name>B8KRM3_9GAMM</name>
<feature type="binding site" evidence="17">
    <location>
        <position position="455"/>
    </location>
    <ligand>
        <name>AMP</name>
        <dbReference type="ChEBI" id="CHEBI:456215"/>
    </ligand>
</feature>
<dbReference type="Proteomes" id="UP000004699">
    <property type="component" value="Unassembled WGS sequence"/>
</dbReference>
<dbReference type="PANTHER" id="PTHR12592:SF0">
    <property type="entry name" value="ATP-DEPENDENT (S)-NAD(P)H-HYDRATE DEHYDRATASE"/>
    <property type="match status" value="1"/>
</dbReference>
<dbReference type="Pfam" id="PF03853">
    <property type="entry name" value="YjeF_N"/>
    <property type="match status" value="1"/>
</dbReference>
<dbReference type="InterPro" id="IPR036652">
    <property type="entry name" value="YjeF_N_dom_sf"/>
</dbReference>
<feature type="binding site" evidence="17">
    <location>
        <position position="279"/>
    </location>
    <ligand>
        <name>(6S)-NADPHX</name>
        <dbReference type="ChEBI" id="CHEBI:64076"/>
    </ligand>
</feature>
<comment type="cofactor">
    <cofactor evidence="18 19">
        <name>K(+)</name>
        <dbReference type="ChEBI" id="CHEBI:29103"/>
    </cofactor>
    <text evidence="18 19">Binds 1 potassium ion per subunit.</text>
</comment>
<proteinExistence type="inferred from homology"/>